<dbReference type="Proteomes" id="UP000887565">
    <property type="component" value="Unplaced"/>
</dbReference>
<protein>
    <submittedName>
        <fullName evidence="2">Uncharacterized protein</fullName>
    </submittedName>
</protein>
<name>A0A915JDU1_ROMCU</name>
<evidence type="ECO:0000313" key="1">
    <source>
        <dbReference type="Proteomes" id="UP000887565"/>
    </source>
</evidence>
<dbReference type="WBParaSite" id="nRc.2.0.1.t23771-RA">
    <property type="protein sequence ID" value="nRc.2.0.1.t23771-RA"/>
    <property type="gene ID" value="nRc.2.0.1.g23771"/>
</dbReference>
<sequence>MFACWTMTGPNKKQAKTVQKLSKRAPAAANRADAVRQGIIILSPFQQESATVGRIAESATVCDNRRQSPIYKIFLIENVILSSIQAIRTFG</sequence>
<evidence type="ECO:0000313" key="2">
    <source>
        <dbReference type="WBParaSite" id="nRc.2.0.1.t23771-RA"/>
    </source>
</evidence>
<reference evidence="2" key="1">
    <citation type="submission" date="2022-11" db="UniProtKB">
        <authorList>
            <consortium name="WormBaseParasite"/>
        </authorList>
    </citation>
    <scope>IDENTIFICATION</scope>
</reference>
<accession>A0A915JDU1</accession>
<dbReference type="AlphaFoldDB" id="A0A915JDU1"/>
<proteinExistence type="predicted"/>
<keyword evidence="1" id="KW-1185">Reference proteome</keyword>
<organism evidence="1 2">
    <name type="scientific">Romanomermis culicivorax</name>
    <name type="common">Nematode worm</name>
    <dbReference type="NCBI Taxonomy" id="13658"/>
    <lineage>
        <taxon>Eukaryota</taxon>
        <taxon>Metazoa</taxon>
        <taxon>Ecdysozoa</taxon>
        <taxon>Nematoda</taxon>
        <taxon>Enoplea</taxon>
        <taxon>Dorylaimia</taxon>
        <taxon>Mermithida</taxon>
        <taxon>Mermithoidea</taxon>
        <taxon>Mermithidae</taxon>
        <taxon>Romanomermis</taxon>
    </lineage>
</organism>